<dbReference type="Pfam" id="PF00132">
    <property type="entry name" value="Hexapep"/>
    <property type="match status" value="1"/>
</dbReference>
<keyword evidence="2" id="KW-1185">Reference proteome</keyword>
<dbReference type="PANTHER" id="PTHR23416">
    <property type="entry name" value="SIALIC ACID SYNTHASE-RELATED"/>
    <property type="match status" value="1"/>
</dbReference>
<dbReference type="InterPro" id="IPR011004">
    <property type="entry name" value="Trimer_LpxA-like_sf"/>
</dbReference>
<dbReference type="InterPro" id="IPR001451">
    <property type="entry name" value="Hexapep"/>
</dbReference>
<dbReference type="GO" id="GO:0016746">
    <property type="term" value="F:acyltransferase activity"/>
    <property type="evidence" value="ECO:0007669"/>
    <property type="project" value="UniProtKB-KW"/>
</dbReference>
<dbReference type="CDD" id="cd04647">
    <property type="entry name" value="LbH_MAT_like"/>
    <property type="match status" value="1"/>
</dbReference>
<dbReference type="SUPFAM" id="SSF51161">
    <property type="entry name" value="Trimeric LpxA-like enzymes"/>
    <property type="match status" value="1"/>
</dbReference>
<dbReference type="EC" id="2.3.1.-" evidence="1"/>
<sequence>MRKVMLLIKLLFSMPKTLYFNFKAFPFKQAIKLPILISYNTKIADVSRGTCVINGKITLFMIKVNFTNGSDGVNQSLKNSGFICVKKEGKLIFNGKANFASGVSIRVDKGTLVFGENFDCNRNCFFACRERIEIGDNVLFGWSVSVRDSNGHTIYNILDNSKDKNTEQVTIGNHIWVGANVDILKGTEIADDCIVGYNSCVTKKFKEKNCTIAGYPAKIVRENVGWAR</sequence>
<proteinExistence type="predicted"/>
<evidence type="ECO:0000313" key="2">
    <source>
        <dbReference type="Proteomes" id="UP001465426"/>
    </source>
</evidence>
<comment type="caution">
    <text evidence="1">The sequence shown here is derived from an EMBL/GenBank/DDBJ whole genome shotgun (WGS) entry which is preliminary data.</text>
</comment>
<dbReference type="EMBL" id="JBBMFN010000107">
    <property type="protein sequence ID" value="MEQ2468470.1"/>
    <property type="molecule type" value="Genomic_DNA"/>
</dbReference>
<name>A0ABV1F6Q8_9BACI</name>
<dbReference type="Proteomes" id="UP001465426">
    <property type="component" value="Unassembled WGS sequence"/>
</dbReference>
<organism evidence="1 2">
    <name type="scientific">Niallia hominis</name>
    <dbReference type="NCBI Taxonomy" id="3133173"/>
    <lineage>
        <taxon>Bacteria</taxon>
        <taxon>Bacillati</taxon>
        <taxon>Bacillota</taxon>
        <taxon>Bacilli</taxon>
        <taxon>Bacillales</taxon>
        <taxon>Bacillaceae</taxon>
        <taxon>Niallia</taxon>
    </lineage>
</organism>
<accession>A0ABV1F6Q8</accession>
<reference evidence="1 2" key="1">
    <citation type="submission" date="2024-03" db="EMBL/GenBank/DDBJ databases">
        <title>Human intestinal bacterial collection.</title>
        <authorList>
            <person name="Pauvert C."/>
            <person name="Hitch T.C.A."/>
            <person name="Clavel T."/>
        </authorList>
    </citation>
    <scope>NUCLEOTIDE SEQUENCE [LARGE SCALE GENOMIC DNA]</scope>
    <source>
        <strain evidence="1 2">CLA-SR-H024</strain>
    </source>
</reference>
<protein>
    <submittedName>
        <fullName evidence="1">Acyltransferase</fullName>
        <ecNumber evidence="1">2.3.1.-</ecNumber>
    </submittedName>
</protein>
<evidence type="ECO:0000313" key="1">
    <source>
        <dbReference type="EMBL" id="MEQ2468470.1"/>
    </source>
</evidence>
<dbReference type="RefSeq" id="WP_349205467.1">
    <property type="nucleotide sequence ID" value="NZ_JBBMFN010000107.1"/>
</dbReference>
<gene>
    <name evidence="1" type="ORF">WMO63_22725</name>
</gene>
<keyword evidence="1" id="KW-0012">Acyltransferase</keyword>
<keyword evidence="1" id="KW-0808">Transferase</keyword>
<dbReference type="PANTHER" id="PTHR23416:SF78">
    <property type="entry name" value="LIPOPOLYSACCHARIDE BIOSYNTHESIS O-ACETYL TRANSFERASE WBBJ-RELATED"/>
    <property type="match status" value="1"/>
</dbReference>
<dbReference type="InterPro" id="IPR051159">
    <property type="entry name" value="Hexapeptide_acetyltransf"/>
</dbReference>
<dbReference type="Gene3D" id="2.160.10.10">
    <property type="entry name" value="Hexapeptide repeat proteins"/>
    <property type="match status" value="1"/>
</dbReference>